<evidence type="ECO:0000256" key="2">
    <source>
        <dbReference type="ARBA" id="ARBA00022801"/>
    </source>
</evidence>
<dbReference type="Gene3D" id="3.20.20.80">
    <property type="entry name" value="Glycosidases"/>
    <property type="match status" value="1"/>
</dbReference>
<name>A0A835HG22_9MAGN</name>
<evidence type="ECO:0000313" key="6">
    <source>
        <dbReference type="EMBL" id="KAF9596203.1"/>
    </source>
</evidence>
<feature type="domain" description="Glycoside hydrolase family 5" evidence="5">
    <location>
        <begin position="30"/>
        <end position="160"/>
    </location>
</feature>
<dbReference type="OrthoDB" id="1692898at2759"/>
<dbReference type="PANTHER" id="PTHR31263:SF44">
    <property type="entry name" value="OS04G0481200 PROTEIN"/>
    <property type="match status" value="1"/>
</dbReference>
<dbReference type="EMBL" id="JADFTS010000007">
    <property type="protein sequence ID" value="KAF9596203.1"/>
    <property type="molecule type" value="Genomic_DNA"/>
</dbReference>
<dbReference type="AlphaFoldDB" id="A0A835HG22"/>
<comment type="similarity">
    <text evidence="1 4">Belongs to the glycosyl hydrolase 5 (cellulase A) family.</text>
</comment>
<evidence type="ECO:0000259" key="5">
    <source>
        <dbReference type="Pfam" id="PF00150"/>
    </source>
</evidence>
<sequence length="352" mass="40082">MHHSRTNFINITKFIDYDSSQLITYYCNIRYMQQGAEAVHAANPDVLVILSGLEFDKNLTFLRNKQVKLSFTRKLVFEGHWYGFTDQENWAKHNANDFCGKFMKNMMNNFGFLLEQGYPVFLSEFGQDQRGGNVNDNRYFSCILGVIADLDMDWALWTLQGDYYLREGKQGMEEMYGVLSRDWGSIRNSSFLQRVQTVQPPFQGPGVSGKKHYDIIFHPASGLCVSEVVGLSPCQDIAPWSYNNTEKTIKVEGTDFYLEAVGRGEPADTGVDYSDSTKWTKISKSRLHLSSKLPSGETVCLDVDNDRSVVTNKCRCLTKHHKCDPTSQWFKIVTATTRATVIRATVIRTGMK</sequence>
<proteinExistence type="inferred from homology"/>
<protein>
    <recommendedName>
        <fullName evidence="5">Glycoside hydrolase family 5 domain-containing protein</fullName>
    </recommendedName>
</protein>
<dbReference type="GO" id="GO:0004553">
    <property type="term" value="F:hydrolase activity, hydrolyzing O-glycosyl compounds"/>
    <property type="evidence" value="ECO:0007669"/>
    <property type="project" value="InterPro"/>
</dbReference>
<dbReference type="GO" id="GO:0000272">
    <property type="term" value="P:polysaccharide catabolic process"/>
    <property type="evidence" value="ECO:0007669"/>
    <property type="project" value="InterPro"/>
</dbReference>
<keyword evidence="7" id="KW-1185">Reference proteome</keyword>
<dbReference type="SUPFAM" id="SSF51445">
    <property type="entry name" value="(Trans)glycosidases"/>
    <property type="match status" value="1"/>
</dbReference>
<evidence type="ECO:0000256" key="1">
    <source>
        <dbReference type="ARBA" id="ARBA00005641"/>
    </source>
</evidence>
<evidence type="ECO:0000256" key="4">
    <source>
        <dbReference type="RuleBase" id="RU361153"/>
    </source>
</evidence>
<evidence type="ECO:0000256" key="3">
    <source>
        <dbReference type="ARBA" id="ARBA00023295"/>
    </source>
</evidence>
<reference evidence="6 7" key="1">
    <citation type="submission" date="2020-10" db="EMBL/GenBank/DDBJ databases">
        <title>The Coptis chinensis genome and diversification of protoberbering-type alkaloids.</title>
        <authorList>
            <person name="Wang B."/>
            <person name="Shu S."/>
            <person name="Song C."/>
            <person name="Liu Y."/>
        </authorList>
    </citation>
    <scope>NUCLEOTIDE SEQUENCE [LARGE SCALE GENOMIC DNA]</scope>
    <source>
        <strain evidence="6">HL-2020</strain>
        <tissue evidence="6">Leaf</tissue>
    </source>
</reference>
<keyword evidence="2 4" id="KW-0378">Hydrolase</keyword>
<accession>A0A835HG22</accession>
<gene>
    <name evidence="6" type="ORF">IFM89_007885</name>
</gene>
<dbReference type="Proteomes" id="UP000631114">
    <property type="component" value="Unassembled WGS sequence"/>
</dbReference>
<dbReference type="PANTHER" id="PTHR31263">
    <property type="entry name" value="CELLULASE FAMILY PROTEIN (AFU_ORTHOLOGUE AFUA_5G14560)"/>
    <property type="match status" value="1"/>
</dbReference>
<evidence type="ECO:0000313" key="7">
    <source>
        <dbReference type="Proteomes" id="UP000631114"/>
    </source>
</evidence>
<keyword evidence="3 4" id="KW-0326">Glycosidase</keyword>
<dbReference type="Pfam" id="PF00150">
    <property type="entry name" value="Cellulase"/>
    <property type="match status" value="1"/>
</dbReference>
<comment type="caution">
    <text evidence="6">The sequence shown here is derived from an EMBL/GenBank/DDBJ whole genome shotgun (WGS) entry which is preliminary data.</text>
</comment>
<dbReference type="InterPro" id="IPR017853">
    <property type="entry name" value="GH"/>
</dbReference>
<dbReference type="InterPro" id="IPR001547">
    <property type="entry name" value="Glyco_hydro_5"/>
</dbReference>
<organism evidence="6 7">
    <name type="scientific">Coptis chinensis</name>
    <dbReference type="NCBI Taxonomy" id="261450"/>
    <lineage>
        <taxon>Eukaryota</taxon>
        <taxon>Viridiplantae</taxon>
        <taxon>Streptophyta</taxon>
        <taxon>Embryophyta</taxon>
        <taxon>Tracheophyta</taxon>
        <taxon>Spermatophyta</taxon>
        <taxon>Magnoliopsida</taxon>
        <taxon>Ranunculales</taxon>
        <taxon>Ranunculaceae</taxon>
        <taxon>Coptidoideae</taxon>
        <taxon>Coptis</taxon>
    </lineage>
</organism>